<accession>V6LER8</accession>
<organism evidence="2">
    <name type="scientific">Spironucleus salmonicida</name>
    <dbReference type="NCBI Taxonomy" id="348837"/>
    <lineage>
        <taxon>Eukaryota</taxon>
        <taxon>Metamonada</taxon>
        <taxon>Diplomonadida</taxon>
        <taxon>Hexamitidae</taxon>
        <taxon>Hexamitinae</taxon>
        <taxon>Spironucleus</taxon>
    </lineage>
</organism>
<protein>
    <submittedName>
        <fullName evidence="2">Uncharacterized protein</fullName>
    </submittedName>
</protein>
<dbReference type="AlphaFoldDB" id="V6LER8"/>
<dbReference type="VEuPathDB" id="GiardiaDB:SS50377_22339"/>
<reference evidence="2 3" key="1">
    <citation type="journal article" date="2014" name="PLoS Genet.">
        <title>The Genome of Spironucleus salmonicida Highlights a Fish Pathogen Adapted to Fluctuating Environments.</title>
        <authorList>
            <person name="Xu F."/>
            <person name="Jerlstrom-Hultqvist J."/>
            <person name="Einarsson E."/>
            <person name="Astvaldsson A."/>
            <person name="Svard S.G."/>
            <person name="Andersson J.O."/>
        </authorList>
    </citation>
    <scope>NUCLEOTIDE SEQUENCE</scope>
    <source>
        <strain evidence="3">ATCC 50377</strain>
    </source>
</reference>
<evidence type="ECO:0000313" key="3">
    <source>
        <dbReference type="EMBL" id="KAH0574724.1"/>
    </source>
</evidence>
<evidence type="ECO:0000313" key="4">
    <source>
        <dbReference type="Proteomes" id="UP000018208"/>
    </source>
</evidence>
<feature type="compositionally biased region" description="Basic residues" evidence="1">
    <location>
        <begin position="162"/>
        <end position="175"/>
    </location>
</feature>
<name>V6LER8_9EUKA</name>
<reference evidence="3" key="2">
    <citation type="submission" date="2020-12" db="EMBL/GenBank/DDBJ databases">
        <title>New Spironucleus salmonicida genome in near-complete chromosomes.</title>
        <authorList>
            <person name="Xu F."/>
            <person name="Kurt Z."/>
            <person name="Jimenez-Gonzalez A."/>
            <person name="Astvaldsson A."/>
            <person name="Andersson J.O."/>
            <person name="Svard S.G."/>
        </authorList>
    </citation>
    <scope>NUCLEOTIDE SEQUENCE</scope>
    <source>
        <strain evidence="3">ATCC 50377</strain>
    </source>
</reference>
<dbReference type="EMBL" id="AUWU02000003">
    <property type="protein sequence ID" value="KAH0574724.1"/>
    <property type="molecule type" value="Genomic_DNA"/>
</dbReference>
<evidence type="ECO:0000313" key="2">
    <source>
        <dbReference type="EMBL" id="EST42166.1"/>
    </source>
</evidence>
<dbReference type="Proteomes" id="UP000018208">
    <property type="component" value="Unassembled WGS sequence"/>
</dbReference>
<keyword evidence="4" id="KW-1185">Reference proteome</keyword>
<dbReference type="EMBL" id="KI546166">
    <property type="protein sequence ID" value="EST42166.1"/>
    <property type="molecule type" value="Genomic_DNA"/>
</dbReference>
<gene>
    <name evidence="2" type="ORF">SS50377_18474</name>
    <name evidence="3" type="ORF">SS50377_22339</name>
</gene>
<evidence type="ECO:0000256" key="1">
    <source>
        <dbReference type="SAM" id="MobiDB-lite"/>
    </source>
</evidence>
<feature type="region of interest" description="Disordered" evidence="1">
    <location>
        <begin position="155"/>
        <end position="193"/>
    </location>
</feature>
<sequence>MHQVNQDHKIYYKFAFDRSSTFEIKIPMGHSIKLAFLHQFIIAKHAFAPNARAVLEFALEGMETQRLRFDTDIDINQTLVIFRVPSAHHVDILQKIIRAWENAETGLSSEEAAALGVDIEEIKEIIKANTETDFQKFIEEMKQRHLIDERQFQQQENIQHMHNTRSTRGGKQKKKIRDDEIDDESSSSSDQRVLDAKDLCDKLYSKTDICGQWFDSGKCYREDKAKKSRK</sequence>
<proteinExistence type="predicted"/>